<organism evidence="1 2">
    <name type="scientific">Vitis vinifera</name>
    <name type="common">Grape</name>
    <dbReference type="NCBI Taxonomy" id="29760"/>
    <lineage>
        <taxon>Eukaryota</taxon>
        <taxon>Viridiplantae</taxon>
        <taxon>Streptophyta</taxon>
        <taxon>Embryophyta</taxon>
        <taxon>Tracheophyta</taxon>
        <taxon>Spermatophyta</taxon>
        <taxon>Magnoliopsida</taxon>
        <taxon>eudicotyledons</taxon>
        <taxon>Gunneridae</taxon>
        <taxon>Pentapetalae</taxon>
        <taxon>rosids</taxon>
        <taxon>Vitales</taxon>
        <taxon>Vitaceae</taxon>
        <taxon>Viteae</taxon>
        <taxon>Vitis</taxon>
    </lineage>
</organism>
<evidence type="ECO:0000313" key="2">
    <source>
        <dbReference type="Proteomes" id="UP000288805"/>
    </source>
</evidence>
<dbReference type="EMBL" id="QGNW01000856">
    <property type="protein sequence ID" value="RVW60516.1"/>
    <property type="molecule type" value="Genomic_DNA"/>
</dbReference>
<comment type="caution">
    <text evidence="1">The sequence shown here is derived from an EMBL/GenBank/DDBJ whole genome shotgun (WGS) entry which is preliminary data.</text>
</comment>
<reference evidence="1 2" key="1">
    <citation type="journal article" date="2018" name="PLoS Genet.">
        <title>Population sequencing reveals clonal diversity and ancestral inbreeding in the grapevine cultivar Chardonnay.</title>
        <authorList>
            <person name="Roach M.J."/>
            <person name="Johnson D.L."/>
            <person name="Bohlmann J."/>
            <person name="van Vuuren H.J."/>
            <person name="Jones S.J."/>
            <person name="Pretorius I.S."/>
            <person name="Schmidt S.A."/>
            <person name="Borneman A.R."/>
        </authorList>
    </citation>
    <scope>NUCLEOTIDE SEQUENCE [LARGE SCALE GENOMIC DNA]</scope>
    <source>
        <strain evidence="2">cv. Chardonnay</strain>
        <tissue evidence="1">Leaf</tissue>
    </source>
</reference>
<sequence>MEPNLRLGDSDKKVPIDTTRYHRLDGKLIYLSHTEPDIAFAEVHLRLLHIRLRSFMEDVLEELRQPIEGAMKLY</sequence>
<dbReference type="Proteomes" id="UP000288805">
    <property type="component" value="Unassembled WGS sequence"/>
</dbReference>
<accession>A0A438FKJ1</accession>
<gene>
    <name evidence="1" type="ORF">CK203_114544</name>
</gene>
<dbReference type="AlphaFoldDB" id="A0A438FKJ1"/>
<name>A0A438FKJ1_VITVI</name>
<protein>
    <submittedName>
        <fullName evidence="1">Uncharacterized protein</fullName>
    </submittedName>
</protein>
<proteinExistence type="predicted"/>
<evidence type="ECO:0000313" key="1">
    <source>
        <dbReference type="EMBL" id="RVW60516.1"/>
    </source>
</evidence>